<proteinExistence type="predicted"/>
<sequence length="84" mass="10065">MTISNFIKERPYLVWGTRNYDNLSEEAIVENVLNYGDIDDVKEMFSILGVKKSAIIFKKQISQKRNNYRPKIKNYFNLYFKKYA</sequence>
<evidence type="ECO:0000313" key="1">
    <source>
        <dbReference type="EMBL" id="OGD66477.1"/>
    </source>
</evidence>
<name>A0A1F5EGD3_9BACT</name>
<comment type="caution">
    <text evidence="1">The sequence shown here is derived from an EMBL/GenBank/DDBJ whole genome shotgun (WGS) entry which is preliminary data.</text>
</comment>
<accession>A0A1F5EGD3</accession>
<dbReference type="STRING" id="1797580.A2Z61_00410"/>
<reference evidence="1 2" key="1">
    <citation type="journal article" date="2016" name="Nat. Commun.">
        <title>Thousands of microbial genomes shed light on interconnected biogeochemical processes in an aquifer system.</title>
        <authorList>
            <person name="Anantharaman K."/>
            <person name="Brown C.T."/>
            <person name="Hug L.A."/>
            <person name="Sharon I."/>
            <person name="Castelle C.J."/>
            <person name="Probst A.J."/>
            <person name="Thomas B.C."/>
            <person name="Singh A."/>
            <person name="Wilkins M.J."/>
            <person name="Karaoz U."/>
            <person name="Brodie E.L."/>
            <person name="Williams K.H."/>
            <person name="Hubbard S.S."/>
            <person name="Banfield J.F."/>
        </authorList>
    </citation>
    <scope>NUCLEOTIDE SEQUENCE [LARGE SCALE GENOMIC DNA]</scope>
</reference>
<gene>
    <name evidence="1" type="ORF">A2Z61_00410</name>
</gene>
<dbReference type="AlphaFoldDB" id="A0A1F5EGD3"/>
<protein>
    <submittedName>
        <fullName evidence="1">Uncharacterized protein</fullName>
    </submittedName>
</protein>
<dbReference type="EMBL" id="MFAC01000031">
    <property type="protein sequence ID" value="OGD66477.1"/>
    <property type="molecule type" value="Genomic_DNA"/>
</dbReference>
<organism evidence="1 2">
    <name type="scientific">Candidatus Campbellbacteria bacterium RIFCSPLOWO2_02_35_12</name>
    <dbReference type="NCBI Taxonomy" id="1797580"/>
    <lineage>
        <taxon>Bacteria</taxon>
        <taxon>Candidatus Campbelliibacteriota</taxon>
    </lineage>
</organism>
<dbReference type="Proteomes" id="UP000186029">
    <property type="component" value="Unassembled WGS sequence"/>
</dbReference>
<evidence type="ECO:0000313" key="2">
    <source>
        <dbReference type="Proteomes" id="UP000186029"/>
    </source>
</evidence>